<comment type="caution">
    <text evidence="2">The sequence shown here is derived from an EMBL/GenBank/DDBJ whole genome shotgun (WGS) entry which is preliminary data.</text>
</comment>
<proteinExistence type="predicted"/>
<organism evidence="2 3">
    <name type="scientific">Roridomyces roridus</name>
    <dbReference type="NCBI Taxonomy" id="1738132"/>
    <lineage>
        <taxon>Eukaryota</taxon>
        <taxon>Fungi</taxon>
        <taxon>Dikarya</taxon>
        <taxon>Basidiomycota</taxon>
        <taxon>Agaricomycotina</taxon>
        <taxon>Agaricomycetes</taxon>
        <taxon>Agaricomycetidae</taxon>
        <taxon>Agaricales</taxon>
        <taxon>Marasmiineae</taxon>
        <taxon>Mycenaceae</taxon>
        <taxon>Roridomyces</taxon>
    </lineage>
</organism>
<gene>
    <name evidence="2" type="ORF">FB45DRAFT_680548</name>
</gene>
<keyword evidence="2" id="KW-0418">Kinase</keyword>
<dbReference type="Gene3D" id="1.10.510.10">
    <property type="entry name" value="Transferase(Phosphotransferase) domain 1"/>
    <property type="match status" value="1"/>
</dbReference>
<dbReference type="InterPro" id="IPR001245">
    <property type="entry name" value="Ser-Thr/Tyr_kinase_cat_dom"/>
</dbReference>
<dbReference type="PANTHER" id="PTHR44329">
    <property type="entry name" value="SERINE/THREONINE-PROTEIN KINASE TNNI3K-RELATED"/>
    <property type="match status" value="1"/>
</dbReference>
<feature type="non-terminal residue" evidence="2">
    <location>
        <position position="1"/>
    </location>
</feature>
<dbReference type="InterPro" id="IPR011009">
    <property type="entry name" value="Kinase-like_dom_sf"/>
</dbReference>
<dbReference type="Pfam" id="PF07714">
    <property type="entry name" value="PK_Tyr_Ser-Thr"/>
    <property type="match status" value="1"/>
</dbReference>
<accession>A0AAD7CNC8</accession>
<keyword evidence="3" id="KW-1185">Reference proteome</keyword>
<reference evidence="2" key="1">
    <citation type="submission" date="2023-03" db="EMBL/GenBank/DDBJ databases">
        <title>Massive genome expansion in bonnet fungi (Mycena s.s.) driven by repeated elements and novel gene families across ecological guilds.</title>
        <authorList>
            <consortium name="Lawrence Berkeley National Laboratory"/>
            <person name="Harder C.B."/>
            <person name="Miyauchi S."/>
            <person name="Viragh M."/>
            <person name="Kuo A."/>
            <person name="Thoen E."/>
            <person name="Andreopoulos B."/>
            <person name="Lu D."/>
            <person name="Skrede I."/>
            <person name="Drula E."/>
            <person name="Henrissat B."/>
            <person name="Morin E."/>
            <person name="Kohler A."/>
            <person name="Barry K."/>
            <person name="LaButti K."/>
            <person name="Morin E."/>
            <person name="Salamov A."/>
            <person name="Lipzen A."/>
            <person name="Mereny Z."/>
            <person name="Hegedus B."/>
            <person name="Baldrian P."/>
            <person name="Stursova M."/>
            <person name="Weitz H."/>
            <person name="Taylor A."/>
            <person name="Grigoriev I.V."/>
            <person name="Nagy L.G."/>
            <person name="Martin F."/>
            <person name="Kauserud H."/>
        </authorList>
    </citation>
    <scope>NUCLEOTIDE SEQUENCE</scope>
    <source>
        <strain evidence="2">9284</strain>
    </source>
</reference>
<dbReference type="InterPro" id="IPR000719">
    <property type="entry name" value="Prot_kinase_dom"/>
</dbReference>
<dbReference type="PIRSF" id="PIRSF000654">
    <property type="entry name" value="Integrin-linked_kinase"/>
    <property type="match status" value="1"/>
</dbReference>
<evidence type="ECO:0000313" key="2">
    <source>
        <dbReference type="EMBL" id="KAJ7651247.1"/>
    </source>
</evidence>
<evidence type="ECO:0000259" key="1">
    <source>
        <dbReference type="PROSITE" id="PS50011"/>
    </source>
</evidence>
<protein>
    <submittedName>
        <fullName evidence="2">Kinase-like domain-containing protein</fullName>
    </submittedName>
</protein>
<dbReference type="SUPFAM" id="SSF56112">
    <property type="entry name" value="Protein kinase-like (PK-like)"/>
    <property type="match status" value="1"/>
</dbReference>
<dbReference type="PROSITE" id="PS50011">
    <property type="entry name" value="PROTEIN_KINASE_DOM"/>
    <property type="match status" value="1"/>
</dbReference>
<name>A0AAD7CNC8_9AGAR</name>
<dbReference type="GO" id="GO:0004674">
    <property type="term" value="F:protein serine/threonine kinase activity"/>
    <property type="evidence" value="ECO:0007669"/>
    <property type="project" value="TreeGrafter"/>
</dbReference>
<dbReference type="EMBL" id="JARKIF010000001">
    <property type="protein sequence ID" value="KAJ7651247.1"/>
    <property type="molecule type" value="Genomic_DNA"/>
</dbReference>
<dbReference type="Proteomes" id="UP001221142">
    <property type="component" value="Unassembled WGS sequence"/>
</dbReference>
<sequence>PTEQRKLHKALRRLSAKSQLYPQCFSLPPLNHVDQVTGGTYGDVFKAYLGDQTFAVKQMRVWGKVWKAFAKEAITWGQLSHPNILPFYGLYKAGTSSRLCLVSPWMENGHIGNFMKTQQVAACDIDKLLSLILDIALGLEYLHKREIIHGDLKNNILVTAASKACIADLGLCALGTTLSSFPEYRTQPCGCAALRYKAPELHDGERTDSRSDIYSFACLMYELMAGELPFSNVTNDGALIRAVTDGKRPECPPPGCRSEIRTLDAAWRLVEDCWAQIPEKRPTAAQIVVLLKGAEIGAKETTSAGSWD</sequence>
<dbReference type="AlphaFoldDB" id="A0AAD7CNC8"/>
<evidence type="ECO:0000313" key="3">
    <source>
        <dbReference type="Proteomes" id="UP001221142"/>
    </source>
</evidence>
<dbReference type="InterPro" id="IPR051681">
    <property type="entry name" value="Ser/Thr_Kinases-Pseudokinases"/>
</dbReference>
<keyword evidence="2" id="KW-0808">Transferase</keyword>
<feature type="non-terminal residue" evidence="2">
    <location>
        <position position="308"/>
    </location>
</feature>
<feature type="domain" description="Protein kinase" evidence="1">
    <location>
        <begin position="30"/>
        <end position="296"/>
    </location>
</feature>
<dbReference type="GO" id="GO:0005524">
    <property type="term" value="F:ATP binding"/>
    <property type="evidence" value="ECO:0007669"/>
    <property type="project" value="InterPro"/>
</dbReference>